<name>A0A517TAE5_9PLAN</name>
<sequence>MSRDKQEAGRESIPDDWRPTASMEMLAKRARMLRFTREFFTDAGYMEVDTPLLSHDIVVDAHLEPMVVEQTSATLPRYLQTSPEFAMKRLLAAGAGPIFQLSKAFRSGESGRLHNPEFTLLEWYRPGDDFRSQIRQTEKFVRDFFAELGEKFNEPPFQQLTYAEAFQEYVGCDVLNASAKNLAAIARQHNISIPADLAATEEAIDDWRNLLLAELVEPHLGQDHPTWLYHYPASQAALAQLSPHDSRVAERFELYVRGTEICNGYGELTNPEELSKRIREQNQIRERNGFAVLPAESRLLDAMKAGLPPSSGVALGFDRLLMLATGRDDIADVIPFPSSRA</sequence>
<dbReference type="OrthoDB" id="9802326at2"/>
<dbReference type="GO" id="GO:0003746">
    <property type="term" value="F:translation elongation factor activity"/>
    <property type="evidence" value="ECO:0007669"/>
    <property type="project" value="UniProtKB-KW"/>
</dbReference>
<dbReference type="Gene3D" id="3.30.930.10">
    <property type="entry name" value="Bira Bifunctional Protein, Domain 2"/>
    <property type="match status" value="1"/>
</dbReference>
<evidence type="ECO:0000313" key="6">
    <source>
        <dbReference type="EMBL" id="QDT65344.1"/>
    </source>
</evidence>
<evidence type="ECO:0000256" key="4">
    <source>
        <dbReference type="ARBA" id="ARBA00022840"/>
    </source>
</evidence>
<dbReference type="PROSITE" id="PS50862">
    <property type="entry name" value="AA_TRNA_LIGASE_II"/>
    <property type="match status" value="1"/>
</dbReference>
<keyword evidence="2 6" id="KW-0436">Ligase</keyword>
<dbReference type="Pfam" id="PF00152">
    <property type="entry name" value="tRNA-synt_2"/>
    <property type="match status" value="1"/>
</dbReference>
<dbReference type="AlphaFoldDB" id="A0A517TAE5"/>
<dbReference type="InterPro" id="IPR018149">
    <property type="entry name" value="Lys-tRNA-synth_II_C"/>
</dbReference>
<dbReference type="GO" id="GO:0005829">
    <property type="term" value="C:cytosol"/>
    <property type="evidence" value="ECO:0007669"/>
    <property type="project" value="TreeGrafter"/>
</dbReference>
<dbReference type="InterPro" id="IPR004525">
    <property type="entry name" value="EpmA"/>
</dbReference>
<accession>A0A517TAE5</accession>
<dbReference type="NCBIfam" id="NF006828">
    <property type="entry name" value="PRK09350.1"/>
    <property type="match status" value="1"/>
</dbReference>
<dbReference type="KEGG" id="chya:V22_25930"/>
<dbReference type="EC" id="6.3.1.-" evidence="6"/>
<gene>
    <name evidence="6" type="primary">epmA</name>
    <name evidence="6" type="ORF">V22_25930</name>
</gene>
<dbReference type="PANTHER" id="PTHR42918:SF6">
    <property type="entry name" value="ELONGATION FACTOR P--(R)-BETA-LYSINE LIGASE"/>
    <property type="match status" value="1"/>
</dbReference>
<keyword evidence="6" id="KW-0251">Elongation factor</keyword>
<evidence type="ECO:0000313" key="7">
    <source>
        <dbReference type="Proteomes" id="UP000319976"/>
    </source>
</evidence>
<comment type="subunit">
    <text evidence="1">Homodimer.</text>
</comment>
<keyword evidence="7" id="KW-1185">Reference proteome</keyword>
<dbReference type="GO" id="GO:0005524">
    <property type="term" value="F:ATP binding"/>
    <property type="evidence" value="ECO:0007669"/>
    <property type="project" value="UniProtKB-KW"/>
</dbReference>
<evidence type="ECO:0000256" key="1">
    <source>
        <dbReference type="ARBA" id="ARBA00011738"/>
    </source>
</evidence>
<dbReference type="PRINTS" id="PR00982">
    <property type="entry name" value="TRNASYNTHLYS"/>
</dbReference>
<dbReference type="PANTHER" id="PTHR42918">
    <property type="entry name" value="LYSYL-TRNA SYNTHETASE"/>
    <property type="match status" value="1"/>
</dbReference>
<dbReference type="InterPro" id="IPR004364">
    <property type="entry name" value="Aa-tRNA-synt_II"/>
</dbReference>
<evidence type="ECO:0000256" key="3">
    <source>
        <dbReference type="ARBA" id="ARBA00022741"/>
    </source>
</evidence>
<dbReference type="InterPro" id="IPR045864">
    <property type="entry name" value="aa-tRNA-synth_II/BPL/LPL"/>
</dbReference>
<dbReference type="SUPFAM" id="SSF55681">
    <property type="entry name" value="Class II aaRS and biotin synthetases"/>
    <property type="match status" value="1"/>
</dbReference>
<dbReference type="GO" id="GO:0004824">
    <property type="term" value="F:lysine-tRNA ligase activity"/>
    <property type="evidence" value="ECO:0007669"/>
    <property type="project" value="InterPro"/>
</dbReference>
<feature type="domain" description="Aminoacyl-transfer RNA synthetases class-II family profile" evidence="5">
    <location>
        <begin position="29"/>
        <end position="335"/>
    </location>
</feature>
<keyword evidence="3" id="KW-0547">Nucleotide-binding</keyword>
<organism evidence="6 7">
    <name type="scientific">Calycomorphotria hydatis</name>
    <dbReference type="NCBI Taxonomy" id="2528027"/>
    <lineage>
        <taxon>Bacteria</taxon>
        <taxon>Pseudomonadati</taxon>
        <taxon>Planctomycetota</taxon>
        <taxon>Planctomycetia</taxon>
        <taxon>Planctomycetales</taxon>
        <taxon>Planctomycetaceae</taxon>
        <taxon>Calycomorphotria</taxon>
    </lineage>
</organism>
<dbReference type="EMBL" id="CP036316">
    <property type="protein sequence ID" value="QDT65344.1"/>
    <property type="molecule type" value="Genomic_DNA"/>
</dbReference>
<dbReference type="NCBIfam" id="TIGR00462">
    <property type="entry name" value="genX"/>
    <property type="match status" value="1"/>
</dbReference>
<keyword evidence="6" id="KW-0648">Protein biosynthesis</keyword>
<evidence type="ECO:0000259" key="5">
    <source>
        <dbReference type="PROSITE" id="PS50862"/>
    </source>
</evidence>
<dbReference type="RefSeq" id="WP_145263256.1">
    <property type="nucleotide sequence ID" value="NZ_CP036316.1"/>
</dbReference>
<proteinExistence type="predicted"/>
<keyword evidence="4" id="KW-0067">ATP-binding</keyword>
<dbReference type="FunFam" id="3.30.930.10:FF:000017">
    <property type="entry name" value="Elongation factor P--(R)-beta-lysine ligase"/>
    <property type="match status" value="1"/>
</dbReference>
<evidence type="ECO:0000256" key="2">
    <source>
        <dbReference type="ARBA" id="ARBA00022598"/>
    </source>
</evidence>
<reference evidence="6 7" key="1">
    <citation type="submission" date="2019-02" db="EMBL/GenBank/DDBJ databases">
        <title>Deep-cultivation of Planctomycetes and their phenomic and genomic characterization uncovers novel biology.</title>
        <authorList>
            <person name="Wiegand S."/>
            <person name="Jogler M."/>
            <person name="Boedeker C."/>
            <person name="Pinto D."/>
            <person name="Vollmers J."/>
            <person name="Rivas-Marin E."/>
            <person name="Kohn T."/>
            <person name="Peeters S.H."/>
            <person name="Heuer A."/>
            <person name="Rast P."/>
            <person name="Oberbeckmann S."/>
            <person name="Bunk B."/>
            <person name="Jeske O."/>
            <person name="Meyerdierks A."/>
            <person name="Storesund J.E."/>
            <person name="Kallscheuer N."/>
            <person name="Luecker S."/>
            <person name="Lage O.M."/>
            <person name="Pohl T."/>
            <person name="Merkel B.J."/>
            <person name="Hornburger P."/>
            <person name="Mueller R.-W."/>
            <person name="Bruemmer F."/>
            <person name="Labrenz M."/>
            <person name="Spormann A.M."/>
            <person name="Op den Camp H."/>
            <person name="Overmann J."/>
            <person name="Amann R."/>
            <person name="Jetten M.S.M."/>
            <person name="Mascher T."/>
            <person name="Medema M.H."/>
            <person name="Devos D.P."/>
            <person name="Kaster A.-K."/>
            <person name="Ovreas L."/>
            <person name="Rohde M."/>
            <person name="Galperin M.Y."/>
            <person name="Jogler C."/>
        </authorList>
    </citation>
    <scope>NUCLEOTIDE SEQUENCE [LARGE SCALE GENOMIC DNA]</scope>
    <source>
        <strain evidence="6 7">V22</strain>
    </source>
</reference>
<dbReference type="Proteomes" id="UP000319976">
    <property type="component" value="Chromosome"/>
</dbReference>
<dbReference type="GO" id="GO:0006430">
    <property type="term" value="P:lysyl-tRNA aminoacylation"/>
    <property type="evidence" value="ECO:0007669"/>
    <property type="project" value="InterPro"/>
</dbReference>
<dbReference type="GO" id="GO:0000049">
    <property type="term" value="F:tRNA binding"/>
    <property type="evidence" value="ECO:0007669"/>
    <property type="project" value="TreeGrafter"/>
</dbReference>
<protein>
    <submittedName>
        <fullName evidence="6">Elongation factor P--(R)-beta-lysine ligase</fullName>
        <ecNumber evidence="6">6.3.1.-</ecNumber>
    </submittedName>
</protein>
<dbReference type="InterPro" id="IPR006195">
    <property type="entry name" value="aa-tRNA-synth_II"/>
</dbReference>